<geneLocation type="plasmid" evidence="8 9">
    <name>pB</name>
</geneLocation>
<evidence type="ECO:0000313" key="9">
    <source>
        <dbReference type="Proteomes" id="UP001055460"/>
    </source>
</evidence>
<keyword evidence="5" id="KW-0963">Cytoplasm</keyword>
<comment type="function">
    <text evidence="5">Catalyzes the reversible transfer of the terminal phosphate group between ATP and AMP. Plays an important role in cellular energy homeostasis and in adenine nucleotide metabolism.</text>
</comment>
<dbReference type="InterPro" id="IPR000850">
    <property type="entry name" value="Adenylat/UMP-CMP_kin"/>
</dbReference>
<keyword evidence="4 5" id="KW-0418">Kinase</keyword>
<keyword evidence="1 5" id="KW-0808">Transferase</keyword>
<dbReference type="PROSITE" id="PS00113">
    <property type="entry name" value="ADENYLATE_KINASE"/>
    <property type="match status" value="1"/>
</dbReference>
<dbReference type="RefSeq" id="WP_252161243.1">
    <property type="nucleotide sequence ID" value="NZ_CP098809.1"/>
</dbReference>
<evidence type="ECO:0000256" key="4">
    <source>
        <dbReference type="ARBA" id="ARBA00022777"/>
    </source>
</evidence>
<evidence type="ECO:0000313" key="8">
    <source>
        <dbReference type="EMBL" id="USJ27689.1"/>
    </source>
</evidence>
<keyword evidence="2 5" id="KW-0545">Nucleotide biosynthesis</keyword>
<keyword evidence="8" id="KW-0614">Plasmid</keyword>
<comment type="subunit">
    <text evidence="5 7">Monomer.</text>
</comment>
<evidence type="ECO:0000256" key="7">
    <source>
        <dbReference type="RuleBase" id="RU003331"/>
    </source>
</evidence>
<dbReference type="InterPro" id="IPR027417">
    <property type="entry name" value="P-loop_NTPase"/>
</dbReference>
<feature type="binding site" evidence="5">
    <location>
        <position position="125"/>
    </location>
    <ligand>
        <name>ATP</name>
        <dbReference type="ChEBI" id="CHEBI:30616"/>
    </ligand>
</feature>
<reference evidence="8" key="1">
    <citation type="submission" date="2022-06" db="EMBL/GenBank/DDBJ databases">
        <title>Physiological and biochemical characterization and genomic elucidation of a strain of the genus Ensifer adhaerens M8 that combines arsenic oxidation and chromium reduction.</title>
        <authorList>
            <person name="Li X."/>
            <person name="Yu c."/>
        </authorList>
    </citation>
    <scope>NUCLEOTIDE SEQUENCE</scope>
    <source>
        <strain evidence="8">M8</strain>
        <plasmid evidence="8">pB</plasmid>
    </source>
</reference>
<name>A0A9Q8YHJ5_ENSAD</name>
<dbReference type="EC" id="2.7.4.3" evidence="5 7"/>
<dbReference type="AlphaFoldDB" id="A0A9Q8YHJ5"/>
<accession>A0A9Q8YHJ5</accession>
<dbReference type="NCBIfam" id="NF011100">
    <property type="entry name" value="PRK14527.1"/>
    <property type="match status" value="1"/>
</dbReference>
<comment type="domain">
    <text evidence="5">Consists of three domains, a large central CORE domain and two small peripheral domains, NMPbind and LID, which undergo movements during catalysis. The LID domain closes over the site of phosphoryl transfer upon ATP binding. Assembling and dissambling the active center during each catalytic cycle provides an effective means to prevent ATP hydrolysis.</text>
</comment>
<dbReference type="SUPFAM" id="SSF52540">
    <property type="entry name" value="P-loop containing nucleoside triphosphate hydrolases"/>
    <property type="match status" value="1"/>
</dbReference>
<dbReference type="EMBL" id="CP098809">
    <property type="protein sequence ID" value="USJ27689.1"/>
    <property type="molecule type" value="Genomic_DNA"/>
</dbReference>
<evidence type="ECO:0000256" key="6">
    <source>
        <dbReference type="RuleBase" id="RU003330"/>
    </source>
</evidence>
<evidence type="ECO:0000256" key="5">
    <source>
        <dbReference type="HAMAP-Rule" id="MF_00235"/>
    </source>
</evidence>
<comment type="subcellular location">
    <subcellularLocation>
        <location evidence="5 7">Cytoplasm</location>
    </subcellularLocation>
</comment>
<feature type="binding site" evidence="5">
    <location>
        <position position="148"/>
    </location>
    <ligand>
        <name>AMP</name>
        <dbReference type="ChEBI" id="CHEBI:456215"/>
    </ligand>
</feature>
<dbReference type="GO" id="GO:0005737">
    <property type="term" value="C:cytoplasm"/>
    <property type="evidence" value="ECO:0007669"/>
    <property type="project" value="UniProtKB-SubCell"/>
</dbReference>
<keyword evidence="3 5" id="KW-0547">Nucleotide-binding</keyword>
<evidence type="ECO:0000256" key="2">
    <source>
        <dbReference type="ARBA" id="ARBA00022727"/>
    </source>
</evidence>
<feature type="region of interest" description="NMP" evidence="5">
    <location>
        <begin position="30"/>
        <end position="59"/>
    </location>
</feature>
<dbReference type="CDD" id="cd01428">
    <property type="entry name" value="ADK"/>
    <property type="match status" value="1"/>
</dbReference>
<protein>
    <recommendedName>
        <fullName evidence="5 7">Adenylate kinase</fullName>
        <shortName evidence="5">AK</shortName>
        <ecNumber evidence="5 7">2.7.4.3</ecNumber>
    </recommendedName>
    <alternativeName>
        <fullName evidence="5">ATP-AMP transphosphorylase</fullName>
    </alternativeName>
    <alternativeName>
        <fullName evidence="5">ATP:AMP phosphotransferase</fullName>
    </alternativeName>
    <alternativeName>
        <fullName evidence="5">Adenylate monophosphate kinase</fullName>
    </alternativeName>
</protein>
<comment type="similarity">
    <text evidence="5 6">Belongs to the adenylate kinase family.</text>
</comment>
<dbReference type="GO" id="GO:0044209">
    <property type="term" value="P:AMP salvage"/>
    <property type="evidence" value="ECO:0007669"/>
    <property type="project" value="UniProtKB-UniRule"/>
</dbReference>
<gene>
    <name evidence="5" type="primary">adk</name>
    <name evidence="8" type="ORF">NE863_27640</name>
</gene>
<feature type="binding site" evidence="5">
    <location>
        <position position="176"/>
    </location>
    <ligand>
        <name>ATP</name>
        <dbReference type="ChEBI" id="CHEBI:30616"/>
    </ligand>
</feature>
<comment type="catalytic activity">
    <reaction evidence="5 7">
        <text>AMP + ATP = 2 ADP</text>
        <dbReference type="Rhea" id="RHEA:12973"/>
        <dbReference type="ChEBI" id="CHEBI:30616"/>
        <dbReference type="ChEBI" id="CHEBI:456215"/>
        <dbReference type="ChEBI" id="CHEBI:456216"/>
        <dbReference type="EC" id="2.7.4.3"/>
    </reaction>
</comment>
<feature type="binding site" evidence="5">
    <location>
        <begin position="57"/>
        <end position="59"/>
    </location>
    <ligand>
        <name>AMP</name>
        <dbReference type="ChEBI" id="CHEBI:456215"/>
    </ligand>
</feature>
<dbReference type="GO" id="GO:0005524">
    <property type="term" value="F:ATP binding"/>
    <property type="evidence" value="ECO:0007669"/>
    <property type="project" value="UniProtKB-UniRule"/>
</dbReference>
<comment type="caution">
    <text evidence="5">Lacks conserved residue(s) required for the propagation of feature annotation.</text>
</comment>
<feature type="binding site" evidence="5">
    <location>
        <position position="36"/>
    </location>
    <ligand>
        <name>AMP</name>
        <dbReference type="ChEBI" id="CHEBI:456215"/>
    </ligand>
</feature>
<dbReference type="NCBIfam" id="NF001381">
    <property type="entry name" value="PRK00279.1-3"/>
    <property type="match status" value="1"/>
</dbReference>
<dbReference type="Pfam" id="PF00406">
    <property type="entry name" value="ADK"/>
    <property type="match status" value="1"/>
</dbReference>
<evidence type="ECO:0000256" key="1">
    <source>
        <dbReference type="ARBA" id="ARBA00022679"/>
    </source>
</evidence>
<dbReference type="PRINTS" id="PR00094">
    <property type="entry name" value="ADENYLTKNASE"/>
</dbReference>
<dbReference type="PANTHER" id="PTHR23359">
    <property type="entry name" value="NUCLEOTIDE KINASE"/>
    <property type="match status" value="1"/>
</dbReference>
<sequence>MRLILMGPPGSGKGTQAKRICERFRVPHLSTGDILRAEVKAMTPLGSAVAATMEAGGLVSDGTVSAIVASRIAGTDARNGFVLDGFPRTVSQALALDHALGEGGLTAVIELKASEEALYDRICRRAVESARAGEPQRADDNADTLKRRLRAYRAETLPVTAFYKQRSPFFQVDGLLAPGEVTDQILQLLRGCDGVGTVKKY</sequence>
<feature type="binding site" evidence="5">
    <location>
        <position position="137"/>
    </location>
    <ligand>
        <name>AMP</name>
        <dbReference type="ChEBI" id="CHEBI:456215"/>
    </ligand>
</feature>
<organism evidence="8 9">
    <name type="scientific">Ensifer adhaerens</name>
    <name type="common">Sinorhizobium morelense</name>
    <dbReference type="NCBI Taxonomy" id="106592"/>
    <lineage>
        <taxon>Bacteria</taxon>
        <taxon>Pseudomonadati</taxon>
        <taxon>Pseudomonadota</taxon>
        <taxon>Alphaproteobacteria</taxon>
        <taxon>Hyphomicrobiales</taxon>
        <taxon>Rhizobiaceae</taxon>
        <taxon>Sinorhizobium/Ensifer group</taxon>
        <taxon>Ensifer</taxon>
    </lineage>
</organism>
<dbReference type="GO" id="GO:0004017">
    <property type="term" value="F:AMP kinase activity"/>
    <property type="evidence" value="ECO:0007669"/>
    <property type="project" value="UniProtKB-UniRule"/>
</dbReference>
<proteinExistence type="inferred from homology"/>
<dbReference type="InterPro" id="IPR033690">
    <property type="entry name" value="Adenylat_kinase_CS"/>
</dbReference>
<feature type="binding site" evidence="5">
    <location>
        <begin position="10"/>
        <end position="15"/>
    </location>
    <ligand>
        <name>ATP</name>
        <dbReference type="ChEBI" id="CHEBI:30616"/>
    </ligand>
</feature>
<dbReference type="Gene3D" id="3.40.50.300">
    <property type="entry name" value="P-loop containing nucleotide triphosphate hydrolases"/>
    <property type="match status" value="1"/>
</dbReference>
<evidence type="ECO:0000256" key="3">
    <source>
        <dbReference type="ARBA" id="ARBA00022741"/>
    </source>
</evidence>
<feature type="binding site" evidence="5">
    <location>
        <position position="31"/>
    </location>
    <ligand>
        <name>AMP</name>
        <dbReference type="ChEBI" id="CHEBI:456215"/>
    </ligand>
</feature>
<comment type="pathway">
    <text evidence="5">Purine metabolism; AMP biosynthesis via salvage pathway; AMP from ADP: step 1/1.</text>
</comment>
<dbReference type="Proteomes" id="UP001055460">
    <property type="component" value="Plasmid pB"/>
</dbReference>
<feature type="binding site" evidence="5">
    <location>
        <position position="92"/>
    </location>
    <ligand>
        <name>AMP</name>
        <dbReference type="ChEBI" id="CHEBI:456215"/>
    </ligand>
</feature>
<feature type="binding site" evidence="5">
    <location>
        <begin position="85"/>
        <end position="88"/>
    </location>
    <ligand>
        <name>AMP</name>
        <dbReference type="ChEBI" id="CHEBI:456215"/>
    </ligand>
</feature>
<dbReference type="HAMAP" id="MF_00235">
    <property type="entry name" value="Adenylate_kinase_Adk"/>
    <property type="match status" value="1"/>
</dbReference>
<keyword evidence="5 7" id="KW-0067">ATP-binding</keyword>